<dbReference type="OrthoDB" id="5116562at2"/>
<reference evidence="3 4" key="1">
    <citation type="journal article" date="2014" name="Appl. Environ. Microbiol.">
        <title>Insights into the Microbial Degradation of Rubber and Gutta-Percha by Analysis of the Complete Genome of Nocardia nova SH22a.</title>
        <authorList>
            <person name="Luo Q."/>
            <person name="Hiessl S."/>
            <person name="Poehlein A."/>
            <person name="Daniel R."/>
            <person name="Steinbuchel A."/>
        </authorList>
    </citation>
    <scope>NUCLEOTIDE SEQUENCE [LARGE SCALE GENOMIC DNA]</scope>
    <source>
        <strain evidence="3">SH22a</strain>
    </source>
</reference>
<dbReference type="EMBL" id="CP006850">
    <property type="protein sequence ID" value="AHH21254.1"/>
    <property type="molecule type" value="Genomic_DNA"/>
</dbReference>
<dbReference type="AlphaFoldDB" id="W5TQ18"/>
<dbReference type="HOGENOM" id="CLU_099425_0_0_11"/>
<dbReference type="Proteomes" id="UP000019150">
    <property type="component" value="Chromosome"/>
</dbReference>
<dbReference type="RefSeq" id="WP_038555426.1">
    <property type="nucleotide sequence ID" value="NZ_CP006850.1"/>
</dbReference>
<dbReference type="eggNOG" id="ENOG5034AQC">
    <property type="taxonomic scope" value="Bacteria"/>
</dbReference>
<feature type="chain" id="PRO_5038806278" description="Secreted protein" evidence="2">
    <location>
        <begin position="20"/>
        <end position="254"/>
    </location>
</feature>
<name>W5TQ18_9NOCA</name>
<feature type="signal peptide" evidence="2">
    <location>
        <begin position="1"/>
        <end position="19"/>
    </location>
</feature>
<evidence type="ECO:0008006" key="5">
    <source>
        <dbReference type="Google" id="ProtNLM"/>
    </source>
</evidence>
<evidence type="ECO:0000313" key="4">
    <source>
        <dbReference type="Proteomes" id="UP000019150"/>
    </source>
</evidence>
<proteinExistence type="predicted"/>
<protein>
    <recommendedName>
        <fullName evidence="5">Secreted protein</fullName>
    </recommendedName>
</protein>
<keyword evidence="2" id="KW-0732">Signal</keyword>
<evidence type="ECO:0000313" key="3">
    <source>
        <dbReference type="EMBL" id="AHH21254.1"/>
    </source>
</evidence>
<feature type="compositionally biased region" description="Low complexity" evidence="1">
    <location>
        <begin position="35"/>
        <end position="64"/>
    </location>
</feature>
<dbReference type="PROSITE" id="PS51257">
    <property type="entry name" value="PROKAR_LIPOPROTEIN"/>
    <property type="match status" value="1"/>
</dbReference>
<dbReference type="STRING" id="1415166.NONO_c64840"/>
<evidence type="ECO:0000256" key="1">
    <source>
        <dbReference type="SAM" id="MobiDB-lite"/>
    </source>
</evidence>
<dbReference type="KEGG" id="nno:NONO_c64840"/>
<keyword evidence="4" id="KW-1185">Reference proteome</keyword>
<sequence length="254" mass="25749">MTPWTRLIPLGAVVACALAGCGTTDDTAHPVTTTAAATTSPDTAAEEPGSTATTGQTTAGQPSASTGATQVVTLVAIDATGNPINGFTLPDPQPVGSLDCTTGDPSRSAPAGGIYHCGASADSADVCWPMPSRTELRCADDPWQRRLRSYTVDPPLQPIGTTSKPEPWGLELADGTQCRIRVGGAWGGRSDGLVGAYSCTGTSDVVLQPPNAPSAVDTSGPTWQIRMGPLGSGNPDFPPPAVVAVRTAYFAAAS</sequence>
<dbReference type="PATRIC" id="fig|1415166.3.peg.6666"/>
<organism evidence="3 4">
    <name type="scientific">Nocardia nova SH22a</name>
    <dbReference type="NCBI Taxonomy" id="1415166"/>
    <lineage>
        <taxon>Bacteria</taxon>
        <taxon>Bacillati</taxon>
        <taxon>Actinomycetota</taxon>
        <taxon>Actinomycetes</taxon>
        <taxon>Mycobacteriales</taxon>
        <taxon>Nocardiaceae</taxon>
        <taxon>Nocardia</taxon>
    </lineage>
</organism>
<evidence type="ECO:0000256" key="2">
    <source>
        <dbReference type="SAM" id="SignalP"/>
    </source>
</evidence>
<feature type="region of interest" description="Disordered" evidence="1">
    <location>
        <begin position="35"/>
        <end position="65"/>
    </location>
</feature>
<accession>W5TQ18</accession>
<gene>
    <name evidence="3" type="ORF">NONO_c64840</name>
</gene>